<dbReference type="Pfam" id="PF10114">
    <property type="entry name" value="PocR"/>
    <property type="match status" value="1"/>
</dbReference>
<keyword evidence="6" id="KW-1185">Reference proteome</keyword>
<dbReference type="RefSeq" id="WP_072849689.1">
    <property type="nucleotide sequence ID" value="NZ_FQVI01000003.1"/>
</dbReference>
<keyword evidence="2 5" id="KW-0238">DNA-binding</keyword>
<accession>A0A1M4V3X7</accession>
<dbReference type="InterPro" id="IPR018062">
    <property type="entry name" value="HTH_AraC-typ_CS"/>
</dbReference>
<dbReference type="SUPFAM" id="SSF46689">
    <property type="entry name" value="Homeodomain-like"/>
    <property type="match status" value="2"/>
</dbReference>
<evidence type="ECO:0000313" key="5">
    <source>
        <dbReference type="EMBL" id="SHE63588.1"/>
    </source>
</evidence>
<reference evidence="5 6" key="1">
    <citation type="submission" date="2016-11" db="EMBL/GenBank/DDBJ databases">
        <authorList>
            <person name="Jaros S."/>
            <person name="Januszkiewicz K."/>
            <person name="Wedrychowicz H."/>
        </authorList>
    </citation>
    <scope>NUCLEOTIDE SEQUENCE [LARGE SCALE GENOMIC DNA]</scope>
    <source>
        <strain evidence="5 6">DSM 17459</strain>
    </source>
</reference>
<evidence type="ECO:0000256" key="1">
    <source>
        <dbReference type="ARBA" id="ARBA00023015"/>
    </source>
</evidence>
<dbReference type="Proteomes" id="UP000184245">
    <property type="component" value="Unassembled WGS sequence"/>
</dbReference>
<dbReference type="GO" id="GO:0043565">
    <property type="term" value="F:sequence-specific DNA binding"/>
    <property type="evidence" value="ECO:0007669"/>
    <property type="project" value="InterPro"/>
</dbReference>
<name>A0A1M4V3X7_9CLOT</name>
<dbReference type="PROSITE" id="PS01124">
    <property type="entry name" value="HTH_ARAC_FAMILY_2"/>
    <property type="match status" value="1"/>
</dbReference>
<evidence type="ECO:0000313" key="6">
    <source>
        <dbReference type="Proteomes" id="UP000184245"/>
    </source>
</evidence>
<gene>
    <name evidence="5" type="ORF">SAMN02745158_01108</name>
</gene>
<dbReference type="OrthoDB" id="1934152at2"/>
<dbReference type="GO" id="GO:0003700">
    <property type="term" value="F:DNA-binding transcription factor activity"/>
    <property type="evidence" value="ECO:0007669"/>
    <property type="project" value="InterPro"/>
</dbReference>
<dbReference type="STRING" id="1122155.SAMN02745158_01108"/>
<dbReference type="SMART" id="SM00342">
    <property type="entry name" value="HTH_ARAC"/>
    <property type="match status" value="1"/>
</dbReference>
<dbReference type="Gene3D" id="1.10.10.60">
    <property type="entry name" value="Homeodomain-like"/>
    <property type="match status" value="2"/>
</dbReference>
<evidence type="ECO:0000256" key="3">
    <source>
        <dbReference type="ARBA" id="ARBA00023163"/>
    </source>
</evidence>
<dbReference type="InterPro" id="IPR018060">
    <property type="entry name" value="HTH_AraC"/>
</dbReference>
<dbReference type="PROSITE" id="PS00041">
    <property type="entry name" value="HTH_ARAC_FAMILY_1"/>
    <property type="match status" value="1"/>
</dbReference>
<dbReference type="InterPro" id="IPR018771">
    <property type="entry name" value="PocR_dom"/>
</dbReference>
<organism evidence="5 6">
    <name type="scientific">Lactonifactor longoviformis DSM 17459</name>
    <dbReference type="NCBI Taxonomy" id="1122155"/>
    <lineage>
        <taxon>Bacteria</taxon>
        <taxon>Bacillati</taxon>
        <taxon>Bacillota</taxon>
        <taxon>Clostridia</taxon>
        <taxon>Eubacteriales</taxon>
        <taxon>Clostridiaceae</taxon>
        <taxon>Lactonifactor</taxon>
    </lineage>
</organism>
<feature type="domain" description="HTH araC/xylS-type" evidence="4">
    <location>
        <begin position="306"/>
        <end position="404"/>
    </location>
</feature>
<dbReference type="InterPro" id="IPR020449">
    <property type="entry name" value="Tscrpt_reg_AraC-type_HTH"/>
</dbReference>
<dbReference type="InterPro" id="IPR009057">
    <property type="entry name" value="Homeodomain-like_sf"/>
</dbReference>
<evidence type="ECO:0000259" key="4">
    <source>
        <dbReference type="PROSITE" id="PS01124"/>
    </source>
</evidence>
<dbReference type="Pfam" id="PF12833">
    <property type="entry name" value="HTH_18"/>
    <property type="match status" value="1"/>
</dbReference>
<keyword evidence="3" id="KW-0804">Transcription</keyword>
<evidence type="ECO:0000256" key="2">
    <source>
        <dbReference type="ARBA" id="ARBA00023125"/>
    </source>
</evidence>
<proteinExistence type="predicted"/>
<protein>
    <submittedName>
        <fullName evidence="5">AraC-type DNA-binding protein</fullName>
    </submittedName>
</protein>
<dbReference type="PANTHER" id="PTHR43280">
    <property type="entry name" value="ARAC-FAMILY TRANSCRIPTIONAL REGULATOR"/>
    <property type="match status" value="1"/>
</dbReference>
<dbReference type="PRINTS" id="PR00032">
    <property type="entry name" value="HTHARAC"/>
</dbReference>
<dbReference type="AlphaFoldDB" id="A0A1M4V3X7"/>
<dbReference type="PANTHER" id="PTHR43280:SF28">
    <property type="entry name" value="HTH-TYPE TRANSCRIPTIONAL ACTIVATOR RHAS"/>
    <property type="match status" value="1"/>
</dbReference>
<dbReference type="EMBL" id="FQVI01000003">
    <property type="protein sequence ID" value="SHE63588.1"/>
    <property type="molecule type" value="Genomic_DNA"/>
</dbReference>
<keyword evidence="1" id="KW-0805">Transcription regulation</keyword>
<sequence>MSGHMWEQVIKYSRHLAEIFGVECVPVNQGDQEQGENKWEPGEICKACEQCNHFGCWGMNAYRKGCEEAYRWDGIYISLCPLGLILITAPLSDETGELAGGIAAGPLCMGNPEDNFQEIYDPVLQKIVSESPCFAPEKIQSMGEIMSAVTGFISGVTHGKAGRYFYKQEHLLNAIYAEKLKKTEDTEYYTYPIALERKLRIAVRSKAVEEAQVLLNQILAYIYVSNCHNLKAIKPRLSELVVVISRAAVDAGADMNETDAMIQMFVNHIHEFESIEELSIWTTNLMQQLIAYTFNFDNVKHADVVYKAVEYIKDNYRRKITVDELAALTYVNKSYLGTIFKKETGSTIPQYINEVRVEKSKLLLLEENLSIVEIASLCGFEGQSYFTKVFREIVGMTPKKYREERGKKRFLIDKGDNL</sequence>